<name>A0A0F9BVR5_9ZZZZ</name>
<comment type="caution">
    <text evidence="1">The sequence shown here is derived from an EMBL/GenBank/DDBJ whole genome shotgun (WGS) entry which is preliminary data.</text>
</comment>
<accession>A0A0F9BVR5</accession>
<sequence length="48" mass="5817">MKPGITRARLATKGPSILSKHDAEKRYLKRLYPKEEREYRELRKKFNL</sequence>
<dbReference type="AlphaFoldDB" id="A0A0F9BVR5"/>
<reference evidence="1" key="1">
    <citation type="journal article" date="2015" name="Nature">
        <title>Complex archaea that bridge the gap between prokaryotes and eukaryotes.</title>
        <authorList>
            <person name="Spang A."/>
            <person name="Saw J.H."/>
            <person name="Jorgensen S.L."/>
            <person name="Zaremba-Niedzwiedzka K."/>
            <person name="Martijn J."/>
            <person name="Lind A.E."/>
            <person name="van Eijk R."/>
            <person name="Schleper C."/>
            <person name="Guy L."/>
            <person name="Ettema T.J."/>
        </authorList>
    </citation>
    <scope>NUCLEOTIDE SEQUENCE</scope>
</reference>
<gene>
    <name evidence="1" type="ORF">LCGC14_2742650</name>
</gene>
<protein>
    <submittedName>
        <fullName evidence="1">Uncharacterized protein</fullName>
    </submittedName>
</protein>
<dbReference type="EMBL" id="LAZR01049929">
    <property type="protein sequence ID" value="KKK88491.1"/>
    <property type="molecule type" value="Genomic_DNA"/>
</dbReference>
<proteinExistence type="predicted"/>
<evidence type="ECO:0000313" key="1">
    <source>
        <dbReference type="EMBL" id="KKK88491.1"/>
    </source>
</evidence>
<organism evidence="1">
    <name type="scientific">marine sediment metagenome</name>
    <dbReference type="NCBI Taxonomy" id="412755"/>
    <lineage>
        <taxon>unclassified sequences</taxon>
        <taxon>metagenomes</taxon>
        <taxon>ecological metagenomes</taxon>
    </lineage>
</organism>